<feature type="compositionally biased region" description="Low complexity" evidence="1">
    <location>
        <begin position="1"/>
        <end position="10"/>
    </location>
</feature>
<gene>
    <name evidence="2" type="ORF">FH972_010104</name>
</gene>
<dbReference type="EMBL" id="CM017324">
    <property type="protein sequence ID" value="KAE8037519.1"/>
    <property type="molecule type" value="Genomic_DNA"/>
</dbReference>
<accession>A0A660KTD2</accession>
<dbReference type="Proteomes" id="UP000327013">
    <property type="component" value="Chromosome 4"/>
</dbReference>
<reference evidence="2 3" key="1">
    <citation type="submission" date="2019-06" db="EMBL/GenBank/DDBJ databases">
        <title>A chromosomal-level reference genome of Carpinus fangiana (Coryloideae, Betulaceae).</title>
        <authorList>
            <person name="Yang X."/>
            <person name="Wang Z."/>
            <person name="Zhang L."/>
            <person name="Hao G."/>
            <person name="Liu J."/>
            <person name="Yang Y."/>
        </authorList>
    </citation>
    <scope>NUCLEOTIDE SEQUENCE [LARGE SCALE GENOMIC DNA]</scope>
    <source>
        <strain evidence="2">Cfa_2016G</strain>
        <tissue evidence="2">Leaf</tissue>
    </source>
</reference>
<dbReference type="AlphaFoldDB" id="A0A660KTD2"/>
<sequence>MQSLSLLSSTTEDEELQSLRQSSGAAGCTGGTDATTFTLGGATTAATLGPDRSTSILVVGLSACR</sequence>
<keyword evidence="3" id="KW-1185">Reference proteome</keyword>
<name>A0A660KTD2_9ROSI</name>
<organism evidence="2 3">
    <name type="scientific">Carpinus fangiana</name>
    <dbReference type="NCBI Taxonomy" id="176857"/>
    <lineage>
        <taxon>Eukaryota</taxon>
        <taxon>Viridiplantae</taxon>
        <taxon>Streptophyta</taxon>
        <taxon>Embryophyta</taxon>
        <taxon>Tracheophyta</taxon>
        <taxon>Spermatophyta</taxon>
        <taxon>Magnoliopsida</taxon>
        <taxon>eudicotyledons</taxon>
        <taxon>Gunneridae</taxon>
        <taxon>Pentapetalae</taxon>
        <taxon>rosids</taxon>
        <taxon>fabids</taxon>
        <taxon>Fagales</taxon>
        <taxon>Betulaceae</taxon>
        <taxon>Carpinus</taxon>
    </lineage>
</organism>
<evidence type="ECO:0000256" key="1">
    <source>
        <dbReference type="SAM" id="MobiDB-lite"/>
    </source>
</evidence>
<protein>
    <submittedName>
        <fullName evidence="2">Uncharacterized protein</fullName>
    </submittedName>
</protein>
<evidence type="ECO:0000313" key="3">
    <source>
        <dbReference type="Proteomes" id="UP000327013"/>
    </source>
</evidence>
<evidence type="ECO:0000313" key="2">
    <source>
        <dbReference type="EMBL" id="KAE8037519.1"/>
    </source>
</evidence>
<proteinExistence type="predicted"/>
<feature type="region of interest" description="Disordered" evidence="1">
    <location>
        <begin position="1"/>
        <end position="29"/>
    </location>
</feature>